<keyword evidence="3" id="KW-1185">Reference proteome</keyword>
<dbReference type="STRING" id="56193.YP76_06930"/>
<reference evidence="2 3" key="1">
    <citation type="submission" date="2015-04" db="EMBL/GenBank/DDBJ databases">
        <title>Genome sequence of aromatic hydrocarbons-degrading Sphingobium chungbukense DJ77.</title>
        <authorList>
            <person name="Kim Y.-C."/>
            <person name="Chae J.-C."/>
        </authorList>
    </citation>
    <scope>NUCLEOTIDE SEQUENCE [LARGE SCALE GENOMIC DNA]</scope>
    <source>
        <strain evidence="2 3">DJ77</strain>
    </source>
</reference>
<gene>
    <name evidence="2" type="ORF">YP76_06930</name>
</gene>
<dbReference type="InterPro" id="IPR046367">
    <property type="entry name" value="GapR-like_DNA-bd"/>
</dbReference>
<comment type="caution">
    <text evidence="2">The sequence shown here is derived from an EMBL/GenBank/DDBJ whole genome shotgun (WGS) entry which is preliminary data.</text>
</comment>
<dbReference type="EMBL" id="LBIC01000003">
    <property type="protein sequence ID" value="KKW92662.1"/>
    <property type="molecule type" value="Genomic_DNA"/>
</dbReference>
<dbReference type="AlphaFoldDB" id="A0A0M3AR22"/>
<sequence length="84" mass="9370">MTVNVAAEQLRLFVERYERLDEEAKGLADDKKDVLLEAKANGFCVKTIRKIIALRKLDANTRQEAEALLATYAAALGMQLGFDI</sequence>
<proteinExistence type="predicted"/>
<dbReference type="GO" id="GO:0003677">
    <property type="term" value="F:DNA binding"/>
    <property type="evidence" value="ECO:0007669"/>
    <property type="project" value="InterPro"/>
</dbReference>
<accession>A0A0M3AR22</accession>
<feature type="domain" description="GapR-like DNA-binding" evidence="1">
    <location>
        <begin position="6"/>
        <end position="77"/>
    </location>
</feature>
<dbReference type="Pfam" id="PF10073">
    <property type="entry name" value="GapR_DNA-bd"/>
    <property type="match status" value="1"/>
</dbReference>
<dbReference type="RefSeq" id="WP_046762878.1">
    <property type="nucleotide sequence ID" value="NZ_LBIC01000003.1"/>
</dbReference>
<evidence type="ECO:0000313" key="2">
    <source>
        <dbReference type="EMBL" id="KKW92662.1"/>
    </source>
</evidence>
<evidence type="ECO:0000259" key="1">
    <source>
        <dbReference type="Pfam" id="PF10073"/>
    </source>
</evidence>
<dbReference type="Proteomes" id="UP000033874">
    <property type="component" value="Unassembled WGS sequence"/>
</dbReference>
<name>A0A0M3AR22_9SPHN</name>
<dbReference type="PATRIC" id="fig|56193.3.peg.1434"/>
<protein>
    <recommendedName>
        <fullName evidence="1">GapR-like DNA-binding domain-containing protein</fullName>
    </recommendedName>
</protein>
<evidence type="ECO:0000313" key="3">
    <source>
        <dbReference type="Proteomes" id="UP000033874"/>
    </source>
</evidence>
<organism evidence="2 3">
    <name type="scientific">Sphingobium chungbukense</name>
    <dbReference type="NCBI Taxonomy" id="56193"/>
    <lineage>
        <taxon>Bacteria</taxon>
        <taxon>Pseudomonadati</taxon>
        <taxon>Pseudomonadota</taxon>
        <taxon>Alphaproteobacteria</taxon>
        <taxon>Sphingomonadales</taxon>
        <taxon>Sphingomonadaceae</taxon>
        <taxon>Sphingobium</taxon>
    </lineage>
</organism>